<evidence type="ECO:0000256" key="1">
    <source>
        <dbReference type="ARBA" id="ARBA00004141"/>
    </source>
</evidence>
<accession>A0A7J9C3U8</accession>
<comment type="subcellular location">
    <subcellularLocation>
        <location evidence="1">Membrane</location>
        <topology evidence="1">Multi-pass membrane protein</topology>
    </subcellularLocation>
</comment>
<evidence type="ECO:0000256" key="2">
    <source>
        <dbReference type="ARBA" id="ARBA00022692"/>
    </source>
</evidence>
<evidence type="ECO:0000256" key="3">
    <source>
        <dbReference type="ARBA" id="ARBA00022989"/>
    </source>
</evidence>
<keyword evidence="3 6" id="KW-1133">Transmembrane helix</keyword>
<feature type="transmembrane region" description="Helical" evidence="6">
    <location>
        <begin position="12"/>
        <end position="30"/>
    </location>
</feature>
<gene>
    <name evidence="7" type="ORF">Gogos_005824</name>
</gene>
<keyword evidence="4 6" id="KW-0472">Membrane</keyword>
<dbReference type="Gene3D" id="1.20.1080.10">
    <property type="entry name" value="Glycerol uptake facilitator protein"/>
    <property type="match status" value="1"/>
</dbReference>
<dbReference type="EMBL" id="JABEZY010000008">
    <property type="protein sequence ID" value="MBA0743106.1"/>
    <property type="molecule type" value="Genomic_DNA"/>
</dbReference>
<evidence type="ECO:0000256" key="5">
    <source>
        <dbReference type="RuleBase" id="RU000477"/>
    </source>
</evidence>
<sequence>MLLNCQVWRASLAELLGTAVLVFAMDTIVISSYETQTKTPHLIMSFLIAVTITVLLLATFPISGGHINPVISLAASLTGVISLS</sequence>
<dbReference type="GO" id="GO:0015267">
    <property type="term" value="F:channel activity"/>
    <property type="evidence" value="ECO:0007669"/>
    <property type="project" value="InterPro"/>
</dbReference>
<evidence type="ECO:0000313" key="7">
    <source>
        <dbReference type="EMBL" id="MBA0743106.1"/>
    </source>
</evidence>
<dbReference type="Proteomes" id="UP000593579">
    <property type="component" value="Unassembled WGS sequence"/>
</dbReference>
<dbReference type="PRINTS" id="PR00783">
    <property type="entry name" value="MINTRINSICP"/>
</dbReference>
<evidence type="ECO:0000256" key="6">
    <source>
        <dbReference type="SAM" id="Phobius"/>
    </source>
</evidence>
<dbReference type="OrthoDB" id="3222at2759"/>
<dbReference type="Pfam" id="PF00230">
    <property type="entry name" value="MIP"/>
    <property type="match status" value="1"/>
</dbReference>
<dbReference type="InterPro" id="IPR000425">
    <property type="entry name" value="MIP"/>
</dbReference>
<dbReference type="PANTHER" id="PTHR47002">
    <property type="entry name" value="AQUAPORIN-LIKE"/>
    <property type="match status" value="1"/>
</dbReference>
<evidence type="ECO:0000256" key="4">
    <source>
        <dbReference type="ARBA" id="ARBA00023136"/>
    </source>
</evidence>
<dbReference type="AlphaFoldDB" id="A0A7J9C3U8"/>
<reference evidence="7 8" key="1">
    <citation type="journal article" date="2019" name="Genome Biol. Evol.">
        <title>Insights into the evolution of the New World diploid cottons (Gossypium, subgenus Houzingenia) based on genome sequencing.</title>
        <authorList>
            <person name="Grover C.E."/>
            <person name="Arick M.A. 2nd"/>
            <person name="Thrash A."/>
            <person name="Conover J.L."/>
            <person name="Sanders W.S."/>
            <person name="Peterson D.G."/>
            <person name="Frelichowski J.E."/>
            <person name="Scheffler J.A."/>
            <person name="Scheffler B.E."/>
            <person name="Wendel J.F."/>
        </authorList>
    </citation>
    <scope>NUCLEOTIDE SEQUENCE [LARGE SCALE GENOMIC DNA]</scope>
    <source>
        <strain evidence="7">5</strain>
        <tissue evidence="7">Leaf</tissue>
    </source>
</reference>
<comment type="similarity">
    <text evidence="5">Belongs to the MIP/aquaporin (TC 1.A.8) family.</text>
</comment>
<evidence type="ECO:0008006" key="9">
    <source>
        <dbReference type="Google" id="ProtNLM"/>
    </source>
</evidence>
<comment type="caution">
    <text evidence="7">The sequence shown here is derived from an EMBL/GenBank/DDBJ whole genome shotgun (WGS) entry which is preliminary data.</text>
</comment>
<protein>
    <recommendedName>
        <fullName evidence="9">Aquaporin</fullName>
    </recommendedName>
</protein>
<feature type="non-terminal residue" evidence="7">
    <location>
        <position position="84"/>
    </location>
</feature>
<keyword evidence="5" id="KW-0813">Transport</keyword>
<dbReference type="SUPFAM" id="SSF81338">
    <property type="entry name" value="Aquaporin-like"/>
    <property type="match status" value="1"/>
</dbReference>
<proteinExistence type="inferred from homology"/>
<dbReference type="GO" id="GO:0016020">
    <property type="term" value="C:membrane"/>
    <property type="evidence" value="ECO:0007669"/>
    <property type="project" value="UniProtKB-SubCell"/>
</dbReference>
<dbReference type="PANTHER" id="PTHR47002:SF2">
    <property type="entry name" value="AQUAPORIN AQPAE.A-LIKE"/>
    <property type="match status" value="1"/>
</dbReference>
<keyword evidence="2 5" id="KW-0812">Transmembrane</keyword>
<organism evidence="7 8">
    <name type="scientific">Gossypium gossypioides</name>
    <name type="common">Mexican cotton</name>
    <name type="synonym">Selera gossypioides</name>
    <dbReference type="NCBI Taxonomy" id="34282"/>
    <lineage>
        <taxon>Eukaryota</taxon>
        <taxon>Viridiplantae</taxon>
        <taxon>Streptophyta</taxon>
        <taxon>Embryophyta</taxon>
        <taxon>Tracheophyta</taxon>
        <taxon>Spermatophyta</taxon>
        <taxon>Magnoliopsida</taxon>
        <taxon>eudicotyledons</taxon>
        <taxon>Gunneridae</taxon>
        <taxon>Pentapetalae</taxon>
        <taxon>rosids</taxon>
        <taxon>malvids</taxon>
        <taxon>Malvales</taxon>
        <taxon>Malvaceae</taxon>
        <taxon>Malvoideae</taxon>
        <taxon>Gossypium</taxon>
    </lineage>
</organism>
<dbReference type="InterPro" id="IPR023271">
    <property type="entry name" value="Aquaporin-like"/>
</dbReference>
<evidence type="ECO:0000313" key="8">
    <source>
        <dbReference type="Proteomes" id="UP000593579"/>
    </source>
</evidence>
<name>A0A7J9C3U8_GOSGO</name>
<keyword evidence="8" id="KW-1185">Reference proteome</keyword>
<feature type="transmembrane region" description="Helical" evidence="6">
    <location>
        <begin position="42"/>
        <end position="60"/>
    </location>
</feature>